<dbReference type="Proteomes" id="UP001337655">
    <property type="component" value="Unassembled WGS sequence"/>
</dbReference>
<dbReference type="GeneID" id="89932326"/>
<feature type="compositionally biased region" description="Basic and acidic residues" evidence="1">
    <location>
        <begin position="36"/>
        <end position="54"/>
    </location>
</feature>
<feature type="region of interest" description="Disordered" evidence="1">
    <location>
        <begin position="1"/>
        <end position="21"/>
    </location>
</feature>
<dbReference type="RefSeq" id="XP_064653638.1">
    <property type="nucleotide sequence ID" value="XM_064808218.1"/>
</dbReference>
<dbReference type="EMBL" id="JAVRRT010000029">
    <property type="protein sequence ID" value="KAK5163068.1"/>
    <property type="molecule type" value="Genomic_DNA"/>
</dbReference>
<protein>
    <submittedName>
        <fullName evidence="2">Uncharacterized protein</fullName>
    </submittedName>
</protein>
<accession>A0AAV9NUH7</accession>
<name>A0AAV9NUH7_9PEZI</name>
<proteinExistence type="predicted"/>
<evidence type="ECO:0000313" key="2">
    <source>
        <dbReference type="EMBL" id="KAK5163068.1"/>
    </source>
</evidence>
<evidence type="ECO:0000313" key="3">
    <source>
        <dbReference type="Proteomes" id="UP001337655"/>
    </source>
</evidence>
<organism evidence="2 3">
    <name type="scientific">Saxophila tyrrhenica</name>
    <dbReference type="NCBI Taxonomy" id="1690608"/>
    <lineage>
        <taxon>Eukaryota</taxon>
        <taxon>Fungi</taxon>
        <taxon>Dikarya</taxon>
        <taxon>Ascomycota</taxon>
        <taxon>Pezizomycotina</taxon>
        <taxon>Dothideomycetes</taxon>
        <taxon>Dothideomycetidae</taxon>
        <taxon>Mycosphaerellales</taxon>
        <taxon>Extremaceae</taxon>
        <taxon>Saxophila</taxon>
    </lineage>
</organism>
<feature type="region of interest" description="Disordered" evidence="1">
    <location>
        <begin position="36"/>
        <end position="80"/>
    </location>
</feature>
<dbReference type="AlphaFoldDB" id="A0AAV9NUH7"/>
<keyword evidence="3" id="KW-1185">Reference proteome</keyword>
<gene>
    <name evidence="2" type="ORF">LTR77_011003</name>
</gene>
<evidence type="ECO:0000256" key="1">
    <source>
        <dbReference type="SAM" id="MobiDB-lite"/>
    </source>
</evidence>
<comment type="caution">
    <text evidence="2">The sequence shown here is derived from an EMBL/GenBank/DDBJ whole genome shotgun (WGS) entry which is preliminary data.</text>
</comment>
<sequence length="145" mass="16123">MSVRTSSPRSSATQTIGAQTRASIIESLAFDVDRDLKRKHEAHDDPTVETDSRGRPSRRAPTPYPHKRLRTSTECTTPPPSCEPFLLGAMRSPRGSPCHENDSATPSSCPGVIEYMDSLDRDIDSLQANLRKLRNKLFDAGDYHQ</sequence>
<reference evidence="2 3" key="1">
    <citation type="submission" date="2023-08" db="EMBL/GenBank/DDBJ databases">
        <title>Black Yeasts Isolated from many extreme environments.</title>
        <authorList>
            <person name="Coleine C."/>
            <person name="Stajich J.E."/>
            <person name="Selbmann L."/>
        </authorList>
    </citation>
    <scope>NUCLEOTIDE SEQUENCE [LARGE SCALE GENOMIC DNA]</scope>
    <source>
        <strain evidence="2 3">CCFEE 5935</strain>
    </source>
</reference>